<dbReference type="InterPro" id="IPR038637">
    <property type="entry name" value="NPCBM_sf"/>
</dbReference>
<dbReference type="InterPro" id="IPR013222">
    <property type="entry name" value="Glyco_hyd_98_carb-bd"/>
</dbReference>
<evidence type="ECO:0000313" key="3">
    <source>
        <dbReference type="Proteomes" id="UP000236379"/>
    </source>
</evidence>
<dbReference type="InterPro" id="IPR032379">
    <property type="entry name" value="DUF4874"/>
</dbReference>
<gene>
    <name evidence="2" type="ORF">CVO96_17035</name>
</gene>
<comment type="caution">
    <text evidence="2">The sequence shown here is derived from an EMBL/GenBank/DDBJ whole genome shotgun (WGS) entry which is preliminary data.</text>
</comment>
<accession>A0A2K3UT10</accession>
<dbReference type="Gene3D" id="2.60.120.1060">
    <property type="entry name" value="NPCBM/NEW2 domain"/>
    <property type="match status" value="1"/>
</dbReference>
<dbReference type="OrthoDB" id="9761426at2"/>
<dbReference type="EMBL" id="PPPD01000002">
    <property type="protein sequence ID" value="PNY79669.1"/>
    <property type="molecule type" value="Genomic_DNA"/>
</dbReference>
<dbReference type="SUPFAM" id="SSF49785">
    <property type="entry name" value="Galactose-binding domain-like"/>
    <property type="match status" value="1"/>
</dbReference>
<feature type="domain" description="Glycosyl hydrolase family 98 putative carbohydrate-binding module" evidence="1">
    <location>
        <begin position="68"/>
        <end position="216"/>
    </location>
</feature>
<dbReference type="InterPro" id="IPR032267">
    <property type="entry name" value="DUF4832"/>
</dbReference>
<reference evidence="2 3" key="1">
    <citation type="submission" date="2018-01" db="EMBL/GenBank/DDBJ databases">
        <title>Deinococcus koreensis sp. nov., a radiation-resistant bacterium isolated from river water.</title>
        <authorList>
            <person name="Choi A."/>
        </authorList>
    </citation>
    <scope>NUCLEOTIDE SEQUENCE [LARGE SCALE GENOMIC DNA]</scope>
    <source>
        <strain evidence="2 3">SJW1-2</strain>
    </source>
</reference>
<sequence length="676" mass="73686">MECRMKEINRFRSPVVTQLVRNSVGFIRRSGTGLTLTLLLAACGSGGSPRAPTVTGKGSISLVATSTDLQGGYLSDQLNLATDVTNGWGPVERDRENGEQVPGDGQPLRLSGVEFSKGLGVHASSSLTFPLGGACTTFRASVGLDDVVRPFGGTVAFQVFADGEKLFDSGVLTAKSPTRDVQVNLTGRQSLKLVVTDGGDHIGYDHADWADARVECTAPTPPPTPAPGPVNTVSYSQSLENFRNPERGDIISYQPGGANDGLPENNPPLTVSGVRDYIQRESVSLPSSLIRFVYILGEWKGAPLPQSFLDRISSDMDVVRQLGLKAIPYFAYSWPLDERQASDAPRDRVLAHIEQLRPVLAANTDVTAFMFAGFIGPWGEWHKSTNDLLGPNDEVNGNTRMIMDKLLDVVPKSRAVVVRYPGLKYQLFDKTPLTQQEAFTGSARSRVGFHNECYMADYHPEVRRIRLADRGYLQQEGLYVPQAEMMDTGCFDFAYAVWKEVPCPELIEEMAITRPDATNQFPVNRVQGDCLPEVKRRTGYRYRLLESRVPLSARAGAGLAVQLTMTNDGFGGIYNPRAIELILRPKGGGQPTRLVVNPPQDTRLFLPAPGTTRVLTLSTTLPAGLAPGQYDVLLALPDPMPSLHSRPEYAIRLANENVWEAGSGFNALGQTLDVQP</sequence>
<name>A0A2K3UT10_9DEIO</name>
<protein>
    <recommendedName>
        <fullName evidence="1">Glycosyl hydrolase family 98 putative carbohydrate-binding module domain-containing protein</fullName>
    </recommendedName>
</protein>
<dbReference type="Pfam" id="PF16173">
    <property type="entry name" value="DUF4874"/>
    <property type="match status" value="1"/>
</dbReference>
<dbReference type="Pfam" id="PF16116">
    <property type="entry name" value="DUF4832"/>
    <property type="match status" value="1"/>
</dbReference>
<dbReference type="SMART" id="SM00776">
    <property type="entry name" value="NPCBM"/>
    <property type="match status" value="1"/>
</dbReference>
<keyword evidence="3" id="KW-1185">Reference proteome</keyword>
<dbReference type="InterPro" id="IPR008979">
    <property type="entry name" value="Galactose-bd-like_sf"/>
</dbReference>
<evidence type="ECO:0000313" key="2">
    <source>
        <dbReference type="EMBL" id="PNY79669.1"/>
    </source>
</evidence>
<dbReference type="AlphaFoldDB" id="A0A2K3UT10"/>
<proteinExistence type="predicted"/>
<evidence type="ECO:0000259" key="1">
    <source>
        <dbReference type="SMART" id="SM00776"/>
    </source>
</evidence>
<dbReference type="Proteomes" id="UP000236379">
    <property type="component" value="Unassembled WGS sequence"/>
</dbReference>
<dbReference type="Pfam" id="PF08305">
    <property type="entry name" value="NPCBM"/>
    <property type="match status" value="1"/>
</dbReference>
<organism evidence="2 3">
    <name type="scientific">Deinococcus koreensis</name>
    <dbReference type="NCBI Taxonomy" id="2054903"/>
    <lineage>
        <taxon>Bacteria</taxon>
        <taxon>Thermotogati</taxon>
        <taxon>Deinococcota</taxon>
        <taxon>Deinococci</taxon>
        <taxon>Deinococcales</taxon>
        <taxon>Deinococcaceae</taxon>
        <taxon>Deinococcus</taxon>
    </lineage>
</organism>